<dbReference type="SMART" id="SM00028">
    <property type="entry name" value="TPR"/>
    <property type="match status" value="3"/>
</dbReference>
<proteinExistence type="predicted"/>
<dbReference type="PANTHER" id="PTHR44858:SF1">
    <property type="entry name" value="UDP-N-ACETYLGLUCOSAMINE--PEPTIDE N-ACETYLGLUCOSAMINYLTRANSFERASE SPINDLY-RELATED"/>
    <property type="match status" value="1"/>
</dbReference>
<keyword evidence="4" id="KW-0175">Coiled coil</keyword>
<dbReference type="PROSITE" id="PS50005">
    <property type="entry name" value="TPR"/>
    <property type="match status" value="1"/>
</dbReference>
<keyword evidence="6" id="KW-1185">Reference proteome</keyword>
<dbReference type="InterPro" id="IPR011990">
    <property type="entry name" value="TPR-like_helical_dom_sf"/>
</dbReference>
<name>A0A0S4L1L4_9BACT</name>
<dbReference type="EMBL" id="CZQA01000001">
    <property type="protein sequence ID" value="CUS31564.1"/>
    <property type="molecule type" value="Genomic_DNA"/>
</dbReference>
<evidence type="ECO:0000256" key="1">
    <source>
        <dbReference type="ARBA" id="ARBA00022737"/>
    </source>
</evidence>
<gene>
    <name evidence="5" type="ORF">COMA1_10161</name>
</gene>
<dbReference type="PANTHER" id="PTHR44858">
    <property type="entry name" value="TETRATRICOPEPTIDE REPEAT PROTEIN 6"/>
    <property type="match status" value="1"/>
</dbReference>
<keyword evidence="1" id="KW-0677">Repeat</keyword>
<protein>
    <recommendedName>
        <fullName evidence="7">Tetratricopeptide repeat protein</fullName>
    </recommendedName>
</protein>
<dbReference type="Proteomes" id="UP000199032">
    <property type="component" value="Unassembled WGS sequence"/>
</dbReference>
<dbReference type="AlphaFoldDB" id="A0A0S4L1L4"/>
<dbReference type="InterPro" id="IPR019734">
    <property type="entry name" value="TPR_rpt"/>
</dbReference>
<dbReference type="SUPFAM" id="SSF48452">
    <property type="entry name" value="TPR-like"/>
    <property type="match status" value="2"/>
</dbReference>
<evidence type="ECO:0000256" key="2">
    <source>
        <dbReference type="ARBA" id="ARBA00022803"/>
    </source>
</evidence>
<dbReference type="InterPro" id="IPR050498">
    <property type="entry name" value="Ycf3"/>
</dbReference>
<sequence length="463" mass="52131">MPPCLPLLGALSGCTVKLYSLRMNFLRLWNLASLITILLLAWPHPASALETAVVAEAHYVMGDSDTLAAAEERVLQRAQRKAVEEAGLYIESTFLDREKTEAGGSVQISSLEIRTIAGAITKTEILESRRTFVNDRPNLYVRIRAIIDLDSLQAAVQKWHLEQRLTEHYRRLQKENASLKTQIETLRALPSGVRTLTVQPVSHNTRPQAQARTFLKKAMTIQDLPLKLELTSRAAALDPKFVDPLILRGQTYLSLASVAHSNKRRLSEYSEYVDSARMDFDRALRIDPHNIWALLGEGDVYTWLNRPQEAIPVFEQALELAPFFDLARLRLITLYTAEAKKLVALRQWSLALSVLQKCLLPHLHESWIPYQKESYLLRSTIYQQLKQPILAIEDLSTILRVDPSDKQALEARAQLYQDAMLGHSAKNDLSQACKLGSIMACNQLPIDNISEANHSSLSRSAAP</sequence>
<reference evidence="5 6" key="1">
    <citation type="submission" date="2015-10" db="EMBL/GenBank/DDBJ databases">
        <authorList>
            <person name="Gilbert D.G."/>
        </authorList>
    </citation>
    <scope>NUCLEOTIDE SEQUENCE [LARGE SCALE GENOMIC DNA]</scope>
    <source>
        <strain evidence="5">COMA1</strain>
    </source>
</reference>
<evidence type="ECO:0000313" key="6">
    <source>
        <dbReference type="Proteomes" id="UP000199032"/>
    </source>
</evidence>
<feature type="repeat" description="TPR" evidence="3">
    <location>
        <begin position="291"/>
        <end position="324"/>
    </location>
</feature>
<evidence type="ECO:0000313" key="5">
    <source>
        <dbReference type="EMBL" id="CUS31564.1"/>
    </source>
</evidence>
<feature type="coiled-coil region" evidence="4">
    <location>
        <begin position="162"/>
        <end position="189"/>
    </location>
</feature>
<dbReference type="STRING" id="1742972.COMA1_10161"/>
<evidence type="ECO:0008006" key="7">
    <source>
        <dbReference type="Google" id="ProtNLM"/>
    </source>
</evidence>
<evidence type="ECO:0000256" key="3">
    <source>
        <dbReference type="PROSITE-ProRule" id="PRU00339"/>
    </source>
</evidence>
<evidence type="ECO:0000256" key="4">
    <source>
        <dbReference type="SAM" id="Coils"/>
    </source>
</evidence>
<keyword evidence="2 3" id="KW-0802">TPR repeat</keyword>
<dbReference type="Gene3D" id="1.25.40.10">
    <property type="entry name" value="Tetratricopeptide repeat domain"/>
    <property type="match status" value="2"/>
</dbReference>
<accession>A0A0S4L1L4</accession>
<dbReference type="Pfam" id="PF13181">
    <property type="entry name" value="TPR_8"/>
    <property type="match status" value="1"/>
</dbReference>
<organism evidence="5 6">
    <name type="scientific">Candidatus Nitrospira nitrosa</name>
    <dbReference type="NCBI Taxonomy" id="1742972"/>
    <lineage>
        <taxon>Bacteria</taxon>
        <taxon>Pseudomonadati</taxon>
        <taxon>Nitrospirota</taxon>
        <taxon>Nitrospiria</taxon>
        <taxon>Nitrospirales</taxon>
        <taxon>Nitrospiraceae</taxon>
        <taxon>Nitrospira</taxon>
    </lineage>
</organism>